<evidence type="ECO:0000256" key="13">
    <source>
        <dbReference type="SAM" id="MobiDB-lite"/>
    </source>
</evidence>
<dbReference type="Gene3D" id="3.40.50.720">
    <property type="entry name" value="NAD(P)-binding Rossmann-like Domain"/>
    <property type="match status" value="1"/>
</dbReference>
<dbReference type="Pfam" id="PF00479">
    <property type="entry name" value="G6PD_N"/>
    <property type="match status" value="1"/>
</dbReference>
<dbReference type="UniPathway" id="UPA00115">
    <property type="reaction ID" value="UER00408"/>
</dbReference>
<dbReference type="NCBIfam" id="TIGR00871">
    <property type="entry name" value="zwf"/>
    <property type="match status" value="1"/>
</dbReference>
<reference evidence="17 18" key="1">
    <citation type="journal article" date="2019" name="Sci. Rep.">
        <title>Comparative genomics of chytrid fungi reveal insights into the obligate biotrophic and pathogenic lifestyle of Synchytrium endobioticum.</title>
        <authorList>
            <person name="van de Vossenberg B.T.L.H."/>
            <person name="Warris S."/>
            <person name="Nguyen H.D.T."/>
            <person name="van Gent-Pelzer M.P.E."/>
            <person name="Joly D.L."/>
            <person name="van de Geest H.C."/>
            <person name="Bonants P.J.M."/>
            <person name="Smith D.S."/>
            <person name="Levesque C.A."/>
            <person name="van der Lee T.A.J."/>
        </authorList>
    </citation>
    <scope>NUCLEOTIDE SEQUENCE [LARGE SCALE GENOMIC DNA]</scope>
    <source>
        <strain evidence="17 18">MB42</strain>
    </source>
</reference>
<dbReference type="GO" id="GO:0050661">
    <property type="term" value="F:NADP binding"/>
    <property type="evidence" value="ECO:0007669"/>
    <property type="project" value="InterPro"/>
</dbReference>
<keyword evidence="10 12" id="KW-0560">Oxidoreductase</keyword>
<dbReference type="InterPro" id="IPR008630">
    <property type="entry name" value="Glyco_trans_34"/>
</dbReference>
<feature type="domain" description="Glucose-6-phosphate dehydrogenase C-terminal" evidence="16">
    <location>
        <begin position="668"/>
        <end position="955"/>
    </location>
</feature>
<dbReference type="Pfam" id="PF02781">
    <property type="entry name" value="G6PD_C"/>
    <property type="match status" value="1"/>
</dbReference>
<feature type="region of interest" description="Disordered" evidence="13">
    <location>
        <begin position="367"/>
        <end position="387"/>
    </location>
</feature>
<dbReference type="SUPFAM" id="SSF51735">
    <property type="entry name" value="NAD(P)-binding Rossmann-fold domains"/>
    <property type="match status" value="1"/>
</dbReference>
<feature type="transmembrane region" description="Helical" evidence="14">
    <location>
        <begin position="21"/>
        <end position="41"/>
    </location>
</feature>
<evidence type="ECO:0000256" key="8">
    <source>
        <dbReference type="ARBA" id="ARBA00022679"/>
    </source>
</evidence>
<comment type="similarity">
    <text evidence="2">Belongs to the glycosyltransferase 34 family.</text>
</comment>
<keyword evidence="8" id="KW-0808">Transferase</keyword>
<keyword evidence="14" id="KW-1133">Transmembrane helix</keyword>
<evidence type="ECO:0000256" key="6">
    <source>
        <dbReference type="ARBA" id="ARBA00022526"/>
    </source>
</evidence>
<dbReference type="InterPro" id="IPR036291">
    <property type="entry name" value="NAD(P)-bd_dom_sf"/>
</dbReference>
<dbReference type="GO" id="GO:0006006">
    <property type="term" value="P:glucose metabolic process"/>
    <property type="evidence" value="ECO:0007669"/>
    <property type="project" value="UniProtKB-KW"/>
</dbReference>
<dbReference type="FunFam" id="3.30.360.10:FF:000018">
    <property type="entry name" value="Glucose-6-phosphate 1-dehydrogenase"/>
    <property type="match status" value="1"/>
</dbReference>
<keyword evidence="9 12" id="KW-0521">NADP</keyword>
<evidence type="ECO:0000256" key="2">
    <source>
        <dbReference type="ARBA" id="ARBA00005664"/>
    </source>
</evidence>
<dbReference type="VEuPathDB" id="FungiDB:SeMB42_g03339"/>
<dbReference type="SUPFAM" id="SSF55347">
    <property type="entry name" value="Glyceraldehyde-3-phosphate dehydrogenase-like, C-terminal domain"/>
    <property type="match status" value="1"/>
</dbReference>
<dbReference type="STRING" id="286115.A0A507D7V1"/>
<protein>
    <recommendedName>
        <fullName evidence="5 12">Glucose-6-phosphate 1-dehydrogenase</fullName>
        <ecNumber evidence="4 12">1.1.1.49</ecNumber>
    </recommendedName>
</protein>
<dbReference type="GO" id="GO:0005829">
    <property type="term" value="C:cytosol"/>
    <property type="evidence" value="ECO:0007669"/>
    <property type="project" value="TreeGrafter"/>
</dbReference>
<dbReference type="GO" id="GO:0009051">
    <property type="term" value="P:pentose-phosphate shunt, oxidative branch"/>
    <property type="evidence" value="ECO:0007669"/>
    <property type="project" value="TreeGrafter"/>
</dbReference>
<dbReference type="InterPro" id="IPR029044">
    <property type="entry name" value="Nucleotide-diphossugar_trans"/>
</dbReference>
<comment type="function">
    <text evidence="12">Catalyzes the rate-limiting step of the oxidative pentose-phosphate pathway, which represents a route for the dissimilation of carbohydrates besides glycolysis.</text>
</comment>
<dbReference type="PRINTS" id="PR00079">
    <property type="entry name" value="G6PDHDRGNASE"/>
</dbReference>
<organism evidence="17 18">
    <name type="scientific">Synchytrium endobioticum</name>
    <dbReference type="NCBI Taxonomy" id="286115"/>
    <lineage>
        <taxon>Eukaryota</taxon>
        <taxon>Fungi</taxon>
        <taxon>Fungi incertae sedis</taxon>
        <taxon>Chytridiomycota</taxon>
        <taxon>Chytridiomycota incertae sedis</taxon>
        <taxon>Chytridiomycetes</taxon>
        <taxon>Synchytriales</taxon>
        <taxon>Synchytriaceae</taxon>
        <taxon>Synchytrium</taxon>
    </lineage>
</organism>
<sequence length="975" mass="110726">MGGSLRSGSLHIRCRSRLSKLPRVFLVLVLVVAILIFIATLKSRHRPDADANQALPLAEQALANLMALMSKPSYIARTTPEFTRHSATSRVNIVTLNIIDPTDVTQVHQLINLTMPNKLAYANRHGYRLIEAADYPLVQYHRAQGVPIFYLKLLCVMLALEDDNPEWIMWIDADAFFLNHSRSLEEHLDTRYDFIMNAVGKPPNFARVPNNGVYFVKNTPWARNFFHSQWVHVITNPKSCPFDEFGLPVNEHHPKSMLNGWLRLCSGQGNYWLADQGLFAITMQAPPKSLAWRGTRNGTVLCHIKFVADRDFNAIPGWYQPGDLVFHTPGLYGAERALLLSEFWRLTDWETGSVRWEESKDLKLKPSFTEERHSGTRETAVHPLDPTDHYPGKHGWFYNEDPHDDDDVAASIVLVHWMINGQCPGPDGRVLVWIAPVACVRASFATIRSTIPFPSSRAANSAYLQSLALHYCKPALMSSSPLSTNDHILVVVFGASGDLAFKKTYPALYGLYQNNFLPKKLDIVGYARSHIELPDFRKRVSSKIKPLQGDDLQGFLNRCTYVSGKYDVDADYEKLARELSKTDADVSGQKNRLFYLALPPNVFADASRGISKYLRTAKGLNQLIVEKPFGRDYETSKELSRALGQYWKEDEIYRIDHYLGKEMVKNLMILRFANIFFGAVWNRFYVHNVQITFKEDIGTEGRGGYFDEFGIIRDVMQNHLLQILSIFAMEKPVSLDAEDVRDEKVKVLRGIAPLTLDNILLGQFTKSADGKEPGYLDDPTVPRGSNCPTFAAAVFYIHNERWDGVPFIMKCGKALNERKAEIRIQFADVPGNIYGADVARNELVLRVQPDEAVYMKFMNKQPGLSKAAVISELDLSYKRRFNDLRIPEAYEALILDALKGDRSNFVRDDELDAAWKIFTPLLHRMEKENIEPEKYAFGTRGPDSLDSFIQKHGYQRSTLPYEWKSPSGGKLLSLM</sequence>
<evidence type="ECO:0000259" key="15">
    <source>
        <dbReference type="Pfam" id="PF00479"/>
    </source>
</evidence>
<keyword evidence="7" id="KW-0328">Glycosyltransferase</keyword>
<comment type="similarity">
    <text evidence="3 12">Belongs to the glucose-6-phosphate dehydrogenase family.</text>
</comment>
<evidence type="ECO:0000256" key="4">
    <source>
        <dbReference type="ARBA" id="ARBA00013019"/>
    </source>
</evidence>
<dbReference type="InterPro" id="IPR019796">
    <property type="entry name" value="G6P_DH_AS"/>
</dbReference>
<evidence type="ECO:0000256" key="3">
    <source>
        <dbReference type="ARBA" id="ARBA00009975"/>
    </source>
</evidence>
<keyword evidence="14" id="KW-0812">Transmembrane</keyword>
<comment type="pathway">
    <text evidence="1 12">Carbohydrate degradation; pentose phosphate pathway; D-ribulose 5-phosphate from D-glucose 6-phosphate (oxidative stage): step 1/3.</text>
</comment>
<evidence type="ECO:0000256" key="9">
    <source>
        <dbReference type="ARBA" id="ARBA00022857"/>
    </source>
</evidence>
<keyword evidence="11 12" id="KW-0119">Carbohydrate metabolism</keyword>
<dbReference type="InterPro" id="IPR022675">
    <property type="entry name" value="G6P_DH_C"/>
</dbReference>
<evidence type="ECO:0000313" key="17">
    <source>
        <dbReference type="EMBL" id="TPX47397.1"/>
    </source>
</evidence>
<evidence type="ECO:0000313" key="18">
    <source>
        <dbReference type="Proteomes" id="UP000317494"/>
    </source>
</evidence>
<comment type="caution">
    <text evidence="17">The sequence shown here is derived from an EMBL/GenBank/DDBJ whole genome shotgun (WGS) entry which is preliminary data.</text>
</comment>
<evidence type="ECO:0000259" key="16">
    <source>
        <dbReference type="Pfam" id="PF02781"/>
    </source>
</evidence>
<dbReference type="Proteomes" id="UP000317494">
    <property type="component" value="Unassembled WGS sequence"/>
</dbReference>
<keyword evidence="14" id="KW-0472">Membrane</keyword>
<evidence type="ECO:0000256" key="12">
    <source>
        <dbReference type="RuleBase" id="RU362120"/>
    </source>
</evidence>
<dbReference type="PANTHER" id="PTHR23429:SF0">
    <property type="entry name" value="GLUCOSE-6-PHOSPHATE 1-DEHYDROGENASE"/>
    <property type="match status" value="1"/>
</dbReference>
<gene>
    <name evidence="17" type="primary">ZWF1</name>
    <name evidence="17" type="ORF">SeMB42_g03339</name>
</gene>
<evidence type="ECO:0000256" key="11">
    <source>
        <dbReference type="ARBA" id="ARBA00023277"/>
    </source>
</evidence>
<evidence type="ECO:0000256" key="14">
    <source>
        <dbReference type="SAM" id="Phobius"/>
    </source>
</evidence>
<keyword evidence="6 12" id="KW-0313">Glucose metabolism</keyword>
<dbReference type="EMBL" id="QEAN01000117">
    <property type="protein sequence ID" value="TPX47397.1"/>
    <property type="molecule type" value="Genomic_DNA"/>
</dbReference>
<dbReference type="GO" id="GO:0016757">
    <property type="term" value="F:glycosyltransferase activity"/>
    <property type="evidence" value="ECO:0007669"/>
    <property type="project" value="UniProtKB-KW"/>
</dbReference>
<dbReference type="PANTHER" id="PTHR23429">
    <property type="entry name" value="GLUCOSE-6-PHOSPHATE 1-DEHYDROGENASE G6PD"/>
    <property type="match status" value="1"/>
</dbReference>
<dbReference type="HAMAP" id="MF_00966">
    <property type="entry name" value="G6PD"/>
    <property type="match status" value="1"/>
</dbReference>
<accession>A0A507D7V1</accession>
<keyword evidence="18" id="KW-1185">Reference proteome</keyword>
<dbReference type="InterPro" id="IPR022674">
    <property type="entry name" value="G6P_DH_NAD-bd"/>
</dbReference>
<dbReference type="GO" id="GO:0004345">
    <property type="term" value="F:glucose-6-phosphate dehydrogenase activity"/>
    <property type="evidence" value="ECO:0007669"/>
    <property type="project" value="UniProtKB-EC"/>
</dbReference>
<evidence type="ECO:0000256" key="1">
    <source>
        <dbReference type="ARBA" id="ARBA00004937"/>
    </source>
</evidence>
<comment type="catalytic activity">
    <reaction evidence="12">
        <text>D-glucose 6-phosphate + NADP(+) = 6-phospho-D-glucono-1,5-lactone + NADPH + H(+)</text>
        <dbReference type="Rhea" id="RHEA:15841"/>
        <dbReference type="ChEBI" id="CHEBI:15378"/>
        <dbReference type="ChEBI" id="CHEBI:57783"/>
        <dbReference type="ChEBI" id="CHEBI:57955"/>
        <dbReference type="ChEBI" id="CHEBI:58349"/>
        <dbReference type="ChEBI" id="CHEBI:61548"/>
        <dbReference type="EC" id="1.1.1.49"/>
    </reaction>
</comment>
<dbReference type="SUPFAM" id="SSF53448">
    <property type="entry name" value="Nucleotide-diphospho-sugar transferases"/>
    <property type="match status" value="1"/>
</dbReference>
<dbReference type="Gene3D" id="3.90.550.10">
    <property type="entry name" value="Spore Coat Polysaccharide Biosynthesis Protein SpsA, Chain A"/>
    <property type="match status" value="1"/>
</dbReference>
<evidence type="ECO:0000256" key="5">
    <source>
        <dbReference type="ARBA" id="ARBA00020444"/>
    </source>
</evidence>
<dbReference type="AlphaFoldDB" id="A0A507D7V1"/>
<dbReference type="GO" id="GO:0016020">
    <property type="term" value="C:membrane"/>
    <property type="evidence" value="ECO:0007669"/>
    <property type="project" value="InterPro"/>
</dbReference>
<evidence type="ECO:0000256" key="10">
    <source>
        <dbReference type="ARBA" id="ARBA00023002"/>
    </source>
</evidence>
<name>A0A507D7V1_9FUNG</name>
<dbReference type="Pfam" id="PF05637">
    <property type="entry name" value="Glyco_transf_34"/>
    <property type="match status" value="1"/>
</dbReference>
<dbReference type="PROSITE" id="PS00069">
    <property type="entry name" value="G6P_DEHYDROGENASE"/>
    <property type="match status" value="1"/>
</dbReference>
<proteinExistence type="inferred from homology"/>
<dbReference type="EC" id="1.1.1.49" evidence="4 12"/>
<feature type="domain" description="Glucose-6-phosphate dehydrogenase NAD-binding" evidence="15">
    <location>
        <begin position="491"/>
        <end position="666"/>
    </location>
</feature>
<evidence type="ECO:0000256" key="7">
    <source>
        <dbReference type="ARBA" id="ARBA00022676"/>
    </source>
</evidence>
<dbReference type="InterPro" id="IPR001282">
    <property type="entry name" value="G6P_DH"/>
</dbReference>
<dbReference type="Gene3D" id="3.30.360.10">
    <property type="entry name" value="Dihydrodipicolinate Reductase, domain 2"/>
    <property type="match status" value="1"/>
</dbReference>